<proteinExistence type="predicted"/>
<sequence length="445" mass="48312">MFPGAAQLGEVVAIVQALLHAILVEGVTAAYARLIKSANLAIDDIHGKPDWLSKLKVVCVYYINVGSMVPATAPLPLAEEASPHVPGLMTTWREGANKAATSLQPQGGVVVGTIRMGYGHHRIAYATTSWALGMDKKTYFHDLLNLDSEEASLIKTMDHFYSQISRIQAEFRAIELVFGYLMANGATANLARQFAVVSAHFRTLTAAFPRDTPIISCFPYVGLSAVAAGFTRVINLVFDNHAQAAHCHWIPRELVVNIKSDCNARKARAAARKPTRVLCSVGGAGAQKTFAFANCLDDLGIRYTLVDTLQGVHDFCGRMSSGLEPERAVTIFAFNVYFPAVATTDILCRVSDVLACKPGELAFYPVPKLMLRRVGDHEFYSALRASEVGDGTQELREVSDVVRYLDIFAKSPDALTQMNDSILTNASVGMYDGCKAAVEMAMAKL</sequence>
<dbReference type="Proteomes" id="UP000013827">
    <property type="component" value="Unassembled WGS sequence"/>
</dbReference>
<dbReference type="Pfam" id="PF22053">
    <property type="entry name" value="DUF6938"/>
    <property type="match status" value="1"/>
</dbReference>
<dbReference type="EnsemblProtists" id="EOD18707">
    <property type="protein sequence ID" value="EOD18707"/>
    <property type="gene ID" value="EMIHUDRAFT_458873"/>
</dbReference>
<evidence type="ECO:0000259" key="2">
    <source>
        <dbReference type="Pfam" id="PF22053"/>
    </source>
</evidence>
<dbReference type="GeneID" id="17264259"/>
<evidence type="ECO:0000313" key="3">
    <source>
        <dbReference type="EnsemblProtists" id="EOD18707"/>
    </source>
</evidence>
<feature type="domain" description="DUF6937" evidence="1">
    <location>
        <begin position="99"/>
        <end position="246"/>
    </location>
</feature>
<dbReference type="eggNOG" id="ENOG502QRM2">
    <property type="taxonomic scope" value="Eukaryota"/>
</dbReference>
<evidence type="ECO:0000259" key="1">
    <source>
        <dbReference type="Pfam" id="PF22052"/>
    </source>
</evidence>
<name>A0A0D3J5C2_EMIH1</name>
<dbReference type="AlphaFoldDB" id="A0A0D3J5C2"/>
<dbReference type="KEGG" id="ehx:EMIHUDRAFT_458873"/>
<dbReference type="PaxDb" id="2903-EOD18707"/>
<reference evidence="3" key="2">
    <citation type="submission" date="2024-10" db="UniProtKB">
        <authorList>
            <consortium name="EnsemblProtists"/>
        </authorList>
    </citation>
    <scope>IDENTIFICATION</scope>
</reference>
<dbReference type="RefSeq" id="XP_005771136.1">
    <property type="nucleotide sequence ID" value="XM_005771079.1"/>
</dbReference>
<dbReference type="Pfam" id="PF22052">
    <property type="entry name" value="DUF6937"/>
    <property type="match status" value="1"/>
</dbReference>
<protein>
    <submittedName>
        <fullName evidence="3">Uncharacterized protein</fullName>
    </submittedName>
</protein>
<dbReference type="InterPro" id="IPR054218">
    <property type="entry name" value="DUF6938"/>
</dbReference>
<feature type="domain" description="DUF6938" evidence="2">
    <location>
        <begin position="303"/>
        <end position="442"/>
    </location>
</feature>
<organism evidence="3 4">
    <name type="scientific">Emiliania huxleyi (strain CCMP1516)</name>
    <dbReference type="NCBI Taxonomy" id="280463"/>
    <lineage>
        <taxon>Eukaryota</taxon>
        <taxon>Haptista</taxon>
        <taxon>Haptophyta</taxon>
        <taxon>Prymnesiophyceae</taxon>
        <taxon>Isochrysidales</taxon>
        <taxon>Noelaerhabdaceae</taxon>
        <taxon>Emiliania</taxon>
    </lineage>
</organism>
<dbReference type="InterPro" id="IPR054217">
    <property type="entry name" value="DUF6937"/>
</dbReference>
<accession>A0A0D3J5C2</accession>
<dbReference type="HOGENOM" id="CLU_037384_0_0_1"/>
<evidence type="ECO:0000313" key="4">
    <source>
        <dbReference type="Proteomes" id="UP000013827"/>
    </source>
</evidence>
<keyword evidence="4" id="KW-1185">Reference proteome</keyword>
<reference evidence="4" key="1">
    <citation type="journal article" date="2013" name="Nature">
        <title>Pan genome of the phytoplankton Emiliania underpins its global distribution.</title>
        <authorList>
            <person name="Read B.A."/>
            <person name="Kegel J."/>
            <person name="Klute M.J."/>
            <person name="Kuo A."/>
            <person name="Lefebvre S.C."/>
            <person name="Maumus F."/>
            <person name="Mayer C."/>
            <person name="Miller J."/>
            <person name="Monier A."/>
            <person name="Salamov A."/>
            <person name="Young J."/>
            <person name="Aguilar M."/>
            <person name="Claverie J.M."/>
            <person name="Frickenhaus S."/>
            <person name="Gonzalez K."/>
            <person name="Herman E.K."/>
            <person name="Lin Y.C."/>
            <person name="Napier J."/>
            <person name="Ogata H."/>
            <person name="Sarno A.F."/>
            <person name="Shmutz J."/>
            <person name="Schroeder D."/>
            <person name="de Vargas C."/>
            <person name="Verret F."/>
            <person name="von Dassow P."/>
            <person name="Valentin K."/>
            <person name="Van de Peer Y."/>
            <person name="Wheeler G."/>
            <person name="Dacks J.B."/>
            <person name="Delwiche C.F."/>
            <person name="Dyhrman S.T."/>
            <person name="Glockner G."/>
            <person name="John U."/>
            <person name="Richards T."/>
            <person name="Worden A.Z."/>
            <person name="Zhang X."/>
            <person name="Grigoriev I.V."/>
            <person name="Allen A.E."/>
            <person name="Bidle K."/>
            <person name="Borodovsky M."/>
            <person name="Bowler C."/>
            <person name="Brownlee C."/>
            <person name="Cock J.M."/>
            <person name="Elias M."/>
            <person name="Gladyshev V.N."/>
            <person name="Groth M."/>
            <person name="Guda C."/>
            <person name="Hadaegh A."/>
            <person name="Iglesias-Rodriguez M.D."/>
            <person name="Jenkins J."/>
            <person name="Jones B.M."/>
            <person name="Lawson T."/>
            <person name="Leese F."/>
            <person name="Lindquist E."/>
            <person name="Lobanov A."/>
            <person name="Lomsadze A."/>
            <person name="Malik S.B."/>
            <person name="Marsh M.E."/>
            <person name="Mackinder L."/>
            <person name="Mock T."/>
            <person name="Mueller-Roeber B."/>
            <person name="Pagarete A."/>
            <person name="Parker M."/>
            <person name="Probert I."/>
            <person name="Quesneville H."/>
            <person name="Raines C."/>
            <person name="Rensing S.A."/>
            <person name="Riano-Pachon D.M."/>
            <person name="Richier S."/>
            <person name="Rokitta S."/>
            <person name="Shiraiwa Y."/>
            <person name="Soanes D.M."/>
            <person name="van der Giezen M."/>
            <person name="Wahlund T.M."/>
            <person name="Williams B."/>
            <person name="Wilson W."/>
            <person name="Wolfe G."/>
            <person name="Wurch L.L."/>
        </authorList>
    </citation>
    <scope>NUCLEOTIDE SEQUENCE</scope>
</reference>